<keyword evidence="13" id="KW-1185">Reference proteome</keyword>
<feature type="region of interest" description="Disordered" evidence="9">
    <location>
        <begin position="1"/>
        <end position="21"/>
    </location>
</feature>
<dbReference type="EMBL" id="JAPFFF010000014">
    <property type="protein sequence ID" value="KAK8870488.1"/>
    <property type="molecule type" value="Genomic_DNA"/>
</dbReference>
<dbReference type="InterPro" id="IPR000719">
    <property type="entry name" value="Prot_kinase_dom"/>
</dbReference>
<evidence type="ECO:0000259" key="10">
    <source>
        <dbReference type="PROSITE" id="PS50011"/>
    </source>
</evidence>
<dbReference type="EC" id="2.7.11.21" evidence="8"/>
<dbReference type="CDD" id="cd13117">
    <property type="entry name" value="POLO_box_2"/>
    <property type="match status" value="1"/>
</dbReference>
<feature type="domain" description="Protein kinase" evidence="10">
    <location>
        <begin position="33"/>
        <end position="287"/>
    </location>
</feature>
<keyword evidence="4 7" id="KW-0547">Nucleotide-binding</keyword>
<keyword evidence="2 8" id="KW-0808">Transferase</keyword>
<evidence type="ECO:0000256" key="2">
    <source>
        <dbReference type="ARBA" id="ARBA00022679"/>
    </source>
</evidence>
<evidence type="ECO:0000256" key="7">
    <source>
        <dbReference type="PROSITE-ProRule" id="PRU10141"/>
    </source>
</evidence>
<dbReference type="InterPro" id="IPR033695">
    <property type="entry name" value="POLO_box_2"/>
</dbReference>
<dbReference type="PANTHER" id="PTHR24345">
    <property type="entry name" value="SERINE/THREONINE-PROTEIN KINASE PLK"/>
    <property type="match status" value="1"/>
</dbReference>
<dbReference type="PROSITE" id="PS00107">
    <property type="entry name" value="PROTEIN_KINASE_ATP"/>
    <property type="match status" value="1"/>
</dbReference>
<evidence type="ECO:0000256" key="1">
    <source>
        <dbReference type="ARBA" id="ARBA00022527"/>
    </source>
</evidence>
<feature type="compositionally biased region" description="Acidic residues" evidence="9">
    <location>
        <begin position="388"/>
        <end position="415"/>
    </location>
</feature>
<reference evidence="12 13" key="1">
    <citation type="submission" date="2024-04" db="EMBL/GenBank/DDBJ databases">
        <title>Tritrichomonas musculus Genome.</title>
        <authorList>
            <person name="Alves-Ferreira E."/>
            <person name="Grigg M."/>
            <person name="Lorenzi H."/>
            <person name="Galac M."/>
        </authorList>
    </citation>
    <scope>NUCLEOTIDE SEQUENCE [LARGE SCALE GENOMIC DNA]</scope>
    <source>
        <strain evidence="12 13">EAF2021</strain>
    </source>
</reference>
<dbReference type="PROSITE" id="PS50011">
    <property type="entry name" value="PROTEIN_KINASE_DOM"/>
    <property type="match status" value="1"/>
</dbReference>
<dbReference type="InterPro" id="IPR000959">
    <property type="entry name" value="POLO_box_dom"/>
</dbReference>
<feature type="region of interest" description="Disordered" evidence="9">
    <location>
        <begin position="444"/>
        <end position="466"/>
    </location>
</feature>
<keyword evidence="3" id="KW-0677">Repeat</keyword>
<dbReference type="Pfam" id="PF00659">
    <property type="entry name" value="POLO_box"/>
    <property type="match status" value="2"/>
</dbReference>
<dbReference type="Pfam" id="PF00069">
    <property type="entry name" value="Pkinase"/>
    <property type="match status" value="1"/>
</dbReference>
<dbReference type="Gene3D" id="3.30.200.20">
    <property type="entry name" value="Phosphorylase Kinase, domain 1"/>
    <property type="match status" value="1"/>
</dbReference>
<feature type="region of interest" description="Disordered" evidence="9">
    <location>
        <begin position="368"/>
        <end position="419"/>
    </location>
</feature>
<organism evidence="12 13">
    <name type="scientific">Tritrichomonas musculus</name>
    <dbReference type="NCBI Taxonomy" id="1915356"/>
    <lineage>
        <taxon>Eukaryota</taxon>
        <taxon>Metamonada</taxon>
        <taxon>Parabasalia</taxon>
        <taxon>Tritrichomonadida</taxon>
        <taxon>Tritrichomonadidae</taxon>
        <taxon>Tritrichomonas</taxon>
    </lineage>
</organism>
<dbReference type="CDD" id="cd13118">
    <property type="entry name" value="POLO_box_1"/>
    <property type="match status" value="1"/>
</dbReference>
<dbReference type="PROSITE" id="PS00108">
    <property type="entry name" value="PROTEIN_KINASE_ST"/>
    <property type="match status" value="1"/>
</dbReference>
<evidence type="ECO:0000259" key="11">
    <source>
        <dbReference type="PROSITE" id="PS50078"/>
    </source>
</evidence>
<evidence type="ECO:0000313" key="13">
    <source>
        <dbReference type="Proteomes" id="UP001470230"/>
    </source>
</evidence>
<comment type="similarity">
    <text evidence="8">Belongs to the protein kinase superfamily. Ser/Thr protein kinase family. CDC5/Polo subfamily.</text>
</comment>
<evidence type="ECO:0000256" key="3">
    <source>
        <dbReference type="ARBA" id="ARBA00022737"/>
    </source>
</evidence>
<dbReference type="InterPro" id="IPR008271">
    <property type="entry name" value="Ser/Thr_kinase_AS"/>
</dbReference>
<feature type="region of interest" description="Disordered" evidence="9">
    <location>
        <begin position="306"/>
        <end position="356"/>
    </location>
</feature>
<name>A0ABR2IZ11_9EUKA</name>
<dbReference type="SMART" id="SM00220">
    <property type="entry name" value="S_TKc"/>
    <property type="match status" value="1"/>
</dbReference>
<evidence type="ECO:0000256" key="6">
    <source>
        <dbReference type="ARBA" id="ARBA00022840"/>
    </source>
</evidence>
<comment type="catalytic activity">
    <reaction evidence="8">
        <text>L-threonyl-[protein] + ATP = O-phospho-L-threonyl-[protein] + ADP + H(+)</text>
        <dbReference type="Rhea" id="RHEA:46608"/>
        <dbReference type="Rhea" id="RHEA-COMP:11060"/>
        <dbReference type="Rhea" id="RHEA-COMP:11605"/>
        <dbReference type="ChEBI" id="CHEBI:15378"/>
        <dbReference type="ChEBI" id="CHEBI:30013"/>
        <dbReference type="ChEBI" id="CHEBI:30616"/>
        <dbReference type="ChEBI" id="CHEBI:61977"/>
        <dbReference type="ChEBI" id="CHEBI:456216"/>
        <dbReference type="EC" id="2.7.11.21"/>
    </reaction>
</comment>
<dbReference type="Gene3D" id="1.10.510.10">
    <property type="entry name" value="Transferase(Phosphotransferase) domain 1"/>
    <property type="match status" value="1"/>
</dbReference>
<dbReference type="Gene3D" id="3.30.1120.30">
    <property type="entry name" value="POLO box domain"/>
    <property type="match status" value="2"/>
</dbReference>
<dbReference type="PANTHER" id="PTHR24345:SF0">
    <property type="entry name" value="CELL CYCLE SERINE_THREONINE-PROTEIN KINASE CDC5_MSD2"/>
    <property type="match status" value="1"/>
</dbReference>
<feature type="compositionally biased region" description="Basic and acidic residues" evidence="9">
    <location>
        <begin position="331"/>
        <end position="344"/>
    </location>
</feature>
<sequence>MKLQEKQKEESEEPPPVPSTLIQKTRSGNIIEYKIEKKIGKGGFGSVYLALETKGNRPTAIKCVWKNHFSDKKLKQKLITEIEIHRSLNHRHIVEFRSFFQDSNYVYFALEFCAGGNVLELLKKDPPFSELKAAEITRQILEALVYLHSRGVIHHDIKLQNFLIDDEGTVKLCDFGLSVKLDNKELKHSISGTPGYIAPEVLFTKDIPTPAIDIWSMGVAVFLMVTGKQPFQTKDKKETFARIKHVSYAWPPKPVVSDVVKSFVTACLRKDPEERPTAANLLHLPFIQQVMTVEKKSTQAMMMKIPRNPQANNQHDNKSNNTENTMNDNHNNNKNEKSSEHPDNIEESDIQNGNDHLNKRHHFIQNENLHHDENENDNNDVTSKSQNEDENTGEDQNENDNSADDQNENDNENSVDDQKENINENQKENENSADNEKDIEKLNIHNEKDTEKPNIHNPNYLVLNDDKKPPVVRTIPRSASFQTAMKHQEDHAEAPISLPNFTVRIWWDYSSKYGLAYILHNGTCGACFNDATRMVLDKNEIYIQYYDSPHPVKMEVIDLIAVNNYRSAHDGNNNHATDNDDENDENLMKIVQNHSIMKKILLIQHFAKELKSRMEDKSDSFGVNENAASPLLQSIHPEDSPPLSHVKYWARTKDGVLFRFANRDIQANFKDHTKLVIESQSKDLFYDDNNNPVIRLTLNDLADREKYREVRKRFKIVKEMSNHFV</sequence>
<feature type="domain" description="POLO box" evidence="11">
    <location>
        <begin position="645"/>
        <end position="725"/>
    </location>
</feature>
<protein>
    <recommendedName>
        <fullName evidence="8">Serine/threonine-protein kinase PLK</fullName>
        <ecNumber evidence="8">2.7.11.21</ecNumber>
    </recommendedName>
    <alternativeName>
        <fullName evidence="8">Polo-like kinase</fullName>
    </alternativeName>
</protein>
<dbReference type="PROSITE" id="PS50078">
    <property type="entry name" value="POLO_BOX"/>
    <property type="match status" value="2"/>
</dbReference>
<dbReference type="Proteomes" id="UP001470230">
    <property type="component" value="Unassembled WGS sequence"/>
</dbReference>
<feature type="binding site" evidence="7">
    <location>
        <position position="62"/>
    </location>
    <ligand>
        <name>ATP</name>
        <dbReference type="ChEBI" id="CHEBI:30616"/>
    </ligand>
</feature>
<evidence type="ECO:0000313" key="12">
    <source>
        <dbReference type="EMBL" id="KAK8870488.1"/>
    </source>
</evidence>
<evidence type="ECO:0000256" key="9">
    <source>
        <dbReference type="SAM" id="MobiDB-lite"/>
    </source>
</evidence>
<keyword evidence="1 8" id="KW-0723">Serine/threonine-protein kinase</keyword>
<feature type="compositionally biased region" description="Basic and acidic residues" evidence="9">
    <location>
        <begin position="444"/>
        <end position="454"/>
    </location>
</feature>
<dbReference type="InterPro" id="IPR011009">
    <property type="entry name" value="Kinase-like_dom_sf"/>
</dbReference>
<feature type="compositionally biased region" description="Low complexity" evidence="9">
    <location>
        <begin position="319"/>
        <end position="330"/>
    </location>
</feature>
<comment type="caution">
    <text evidence="12">The sequence shown here is derived from an EMBL/GenBank/DDBJ whole genome shotgun (WGS) entry which is preliminary data.</text>
</comment>
<evidence type="ECO:0000256" key="5">
    <source>
        <dbReference type="ARBA" id="ARBA00022777"/>
    </source>
</evidence>
<proteinExistence type="inferred from homology"/>
<keyword evidence="5 8" id="KW-0418">Kinase</keyword>
<dbReference type="SUPFAM" id="SSF56112">
    <property type="entry name" value="Protein kinase-like (PK-like)"/>
    <property type="match status" value="1"/>
</dbReference>
<accession>A0ABR2IZ11</accession>
<dbReference type="SUPFAM" id="SSF82615">
    <property type="entry name" value="Polo-box domain"/>
    <property type="match status" value="2"/>
</dbReference>
<feature type="domain" description="POLO box" evidence="11">
    <location>
        <begin position="502"/>
        <end position="612"/>
    </location>
</feature>
<evidence type="ECO:0000256" key="8">
    <source>
        <dbReference type="RuleBase" id="RU361162"/>
    </source>
</evidence>
<keyword evidence="6 7" id="KW-0067">ATP-binding</keyword>
<dbReference type="InterPro" id="IPR017441">
    <property type="entry name" value="Protein_kinase_ATP_BS"/>
</dbReference>
<dbReference type="InterPro" id="IPR036947">
    <property type="entry name" value="POLO_box_dom_sf"/>
</dbReference>
<dbReference type="InterPro" id="IPR033701">
    <property type="entry name" value="POLO_box_1"/>
</dbReference>
<gene>
    <name evidence="12" type="ORF">M9Y10_008371</name>
</gene>
<evidence type="ECO:0000256" key="4">
    <source>
        <dbReference type="ARBA" id="ARBA00022741"/>
    </source>
</evidence>